<accession>A0A1Z2LAH1</accession>
<dbReference type="EMBL" id="CP021744">
    <property type="protein sequence ID" value="ARZ71319.1"/>
    <property type="molecule type" value="Genomic_DNA"/>
</dbReference>
<evidence type="ECO:0000313" key="2">
    <source>
        <dbReference type="Proteomes" id="UP000195755"/>
    </source>
</evidence>
<gene>
    <name evidence="1" type="ORF">SMD11_5743</name>
</gene>
<dbReference type="AlphaFoldDB" id="A0A1Z2LAH1"/>
<protein>
    <submittedName>
        <fullName evidence="1">Uncharacterized protein</fullName>
    </submittedName>
</protein>
<organism evidence="1 2">
    <name type="scientific">Streptomyces albireticuli</name>
    <dbReference type="NCBI Taxonomy" id="1940"/>
    <lineage>
        <taxon>Bacteria</taxon>
        <taxon>Bacillati</taxon>
        <taxon>Actinomycetota</taxon>
        <taxon>Actinomycetes</taxon>
        <taxon>Kitasatosporales</taxon>
        <taxon>Streptomycetaceae</taxon>
        <taxon>Streptomyces</taxon>
    </lineage>
</organism>
<sequence>MTRSRIAMASSCARAGVQSRSWARTSIRLRLSPARWISLFRE</sequence>
<proteinExistence type="predicted"/>
<dbReference type="KEGG" id="salj:SMD11_5743"/>
<dbReference type="Proteomes" id="UP000195755">
    <property type="component" value="Chromosome"/>
</dbReference>
<evidence type="ECO:0000313" key="1">
    <source>
        <dbReference type="EMBL" id="ARZ71319.1"/>
    </source>
</evidence>
<name>A0A1Z2LAH1_9ACTN</name>
<reference evidence="1 2" key="1">
    <citation type="submission" date="2017-06" db="EMBL/GenBank/DDBJ databases">
        <title>Streptomyces albireticuli Genome sequencing and assembly.</title>
        <authorList>
            <person name="Wang Y."/>
            <person name="Du B."/>
            <person name="Ding Y."/>
            <person name="Liu H."/>
            <person name="Hou Q."/>
            <person name="Liu K."/>
            <person name="Yao L."/>
            <person name="Wang C."/>
        </authorList>
    </citation>
    <scope>NUCLEOTIDE SEQUENCE [LARGE SCALE GENOMIC DNA]</scope>
    <source>
        <strain evidence="1 2">MDJK11</strain>
    </source>
</reference>